<feature type="compositionally biased region" description="Polar residues" evidence="1">
    <location>
        <begin position="43"/>
        <end position="52"/>
    </location>
</feature>
<protein>
    <submittedName>
        <fullName evidence="2">Uncharacterized protein</fullName>
    </submittedName>
</protein>
<dbReference type="Proteomes" id="UP001469553">
    <property type="component" value="Unassembled WGS sequence"/>
</dbReference>
<feature type="non-terminal residue" evidence="2">
    <location>
        <position position="1"/>
    </location>
</feature>
<name>A0ABV0ZBQ7_9TELE</name>
<organism evidence="2 3">
    <name type="scientific">Ameca splendens</name>
    <dbReference type="NCBI Taxonomy" id="208324"/>
    <lineage>
        <taxon>Eukaryota</taxon>
        <taxon>Metazoa</taxon>
        <taxon>Chordata</taxon>
        <taxon>Craniata</taxon>
        <taxon>Vertebrata</taxon>
        <taxon>Euteleostomi</taxon>
        <taxon>Actinopterygii</taxon>
        <taxon>Neopterygii</taxon>
        <taxon>Teleostei</taxon>
        <taxon>Neoteleostei</taxon>
        <taxon>Acanthomorphata</taxon>
        <taxon>Ovalentaria</taxon>
        <taxon>Atherinomorphae</taxon>
        <taxon>Cyprinodontiformes</taxon>
        <taxon>Goodeidae</taxon>
        <taxon>Ameca</taxon>
    </lineage>
</organism>
<sequence length="52" mass="5947">WNSPRNAQREQKNHTTPFPSSFQPQPTQKRLISPNKPPAPIFSLTSVKQSFV</sequence>
<dbReference type="EMBL" id="JAHRIP010057973">
    <property type="protein sequence ID" value="MEQ2303657.1"/>
    <property type="molecule type" value="Genomic_DNA"/>
</dbReference>
<comment type="caution">
    <text evidence="2">The sequence shown here is derived from an EMBL/GenBank/DDBJ whole genome shotgun (WGS) entry which is preliminary data.</text>
</comment>
<evidence type="ECO:0000313" key="3">
    <source>
        <dbReference type="Proteomes" id="UP001469553"/>
    </source>
</evidence>
<keyword evidence="3" id="KW-1185">Reference proteome</keyword>
<feature type="region of interest" description="Disordered" evidence="1">
    <location>
        <begin position="1"/>
        <end position="52"/>
    </location>
</feature>
<gene>
    <name evidence="2" type="ORF">AMECASPLE_019265</name>
</gene>
<evidence type="ECO:0000256" key="1">
    <source>
        <dbReference type="SAM" id="MobiDB-lite"/>
    </source>
</evidence>
<accession>A0ABV0ZBQ7</accession>
<evidence type="ECO:0000313" key="2">
    <source>
        <dbReference type="EMBL" id="MEQ2303657.1"/>
    </source>
</evidence>
<reference evidence="2 3" key="1">
    <citation type="submission" date="2021-06" db="EMBL/GenBank/DDBJ databases">
        <authorList>
            <person name="Palmer J.M."/>
        </authorList>
    </citation>
    <scope>NUCLEOTIDE SEQUENCE [LARGE SCALE GENOMIC DNA]</scope>
    <source>
        <strain evidence="2 3">AS_MEX2019</strain>
        <tissue evidence="2">Muscle</tissue>
    </source>
</reference>
<feature type="compositionally biased region" description="Low complexity" evidence="1">
    <location>
        <begin position="15"/>
        <end position="28"/>
    </location>
</feature>
<proteinExistence type="predicted"/>